<name>A0ABU7WLB0_9ACTN</name>
<feature type="region of interest" description="Disordered" evidence="1">
    <location>
        <begin position="203"/>
        <end position="261"/>
    </location>
</feature>
<evidence type="ECO:0008006" key="4">
    <source>
        <dbReference type="Google" id="ProtNLM"/>
    </source>
</evidence>
<reference evidence="2 3" key="1">
    <citation type="submission" date="2023-08" db="EMBL/GenBank/DDBJ databases">
        <authorList>
            <person name="Sharma P."/>
            <person name="Verma V."/>
            <person name="Mohan M.K."/>
            <person name="Dubey A.K."/>
        </authorList>
    </citation>
    <scope>NUCLEOTIDE SEQUENCE [LARGE SCALE GENOMIC DNA]</scope>
    <source>
        <strain evidence="2 3">ADP4</strain>
    </source>
</reference>
<accession>A0ABU7WLB0</accession>
<evidence type="ECO:0000313" key="2">
    <source>
        <dbReference type="EMBL" id="MEF3112302.1"/>
    </source>
</evidence>
<proteinExistence type="predicted"/>
<keyword evidence="3" id="KW-1185">Reference proteome</keyword>
<dbReference type="Proteomes" id="UP001348265">
    <property type="component" value="Unassembled WGS sequence"/>
</dbReference>
<dbReference type="SUPFAM" id="SSF49373">
    <property type="entry name" value="Invasin/intimin cell-adhesion fragments"/>
    <property type="match status" value="1"/>
</dbReference>
<dbReference type="EMBL" id="JAVFKM010000001">
    <property type="protein sequence ID" value="MEF3112302.1"/>
    <property type="molecule type" value="Genomic_DNA"/>
</dbReference>
<dbReference type="RefSeq" id="WP_331785308.1">
    <property type="nucleotide sequence ID" value="NZ_JAVFKM010000001.1"/>
</dbReference>
<sequence length="261" mass="27650">MDHRTVARLEPLGSRELDAEAGAAFGRQPQVRALDAHGHPVPGARITFRGNGVRLTGEAAVTVTADRGGIATAPVLQPGEHPGRFTLTATVPGGRGPAVDFTVTVRPSPYRLELWDQDHEGHEDPQRPPLSLPLKAGPDSLLSELPSVRVTRNGRPAAGLRIAVAVLTAVKGEKQVPALDGPFFRNEDEAEHDRPVRSLLLPPTDADGRITLPPLHTGPRPGSYMLRLTTPSENDPAAPSGNVLDIPLTVTPPPATGPRIS</sequence>
<dbReference type="InterPro" id="IPR013783">
    <property type="entry name" value="Ig-like_fold"/>
</dbReference>
<gene>
    <name evidence="2" type="ORF">RB636_03675</name>
</gene>
<evidence type="ECO:0000313" key="3">
    <source>
        <dbReference type="Proteomes" id="UP001348265"/>
    </source>
</evidence>
<evidence type="ECO:0000256" key="1">
    <source>
        <dbReference type="SAM" id="MobiDB-lite"/>
    </source>
</evidence>
<organism evidence="2 3">
    <name type="scientific">Streptomyces chrestomyceticus</name>
    <dbReference type="NCBI Taxonomy" id="68185"/>
    <lineage>
        <taxon>Bacteria</taxon>
        <taxon>Bacillati</taxon>
        <taxon>Actinomycetota</taxon>
        <taxon>Actinomycetes</taxon>
        <taxon>Kitasatosporales</taxon>
        <taxon>Streptomycetaceae</taxon>
        <taxon>Streptomyces</taxon>
    </lineage>
</organism>
<protein>
    <recommendedName>
        <fullName evidence="4">Carboxypeptidase regulatory-like domain-containing protein</fullName>
    </recommendedName>
</protein>
<feature type="compositionally biased region" description="Pro residues" evidence="1">
    <location>
        <begin position="250"/>
        <end position="261"/>
    </location>
</feature>
<comment type="caution">
    <text evidence="2">The sequence shown here is derived from an EMBL/GenBank/DDBJ whole genome shotgun (WGS) entry which is preliminary data.</text>
</comment>
<dbReference type="Gene3D" id="2.60.40.10">
    <property type="entry name" value="Immunoglobulins"/>
    <property type="match status" value="1"/>
</dbReference>
<dbReference type="InterPro" id="IPR008964">
    <property type="entry name" value="Invasin/intimin_cell_adhesion"/>
</dbReference>